<feature type="transmembrane region" description="Helical" evidence="2">
    <location>
        <begin position="55"/>
        <end position="72"/>
    </location>
</feature>
<protein>
    <recommendedName>
        <fullName evidence="5">DUF883 family protein</fullName>
    </recommendedName>
</protein>
<comment type="caution">
    <text evidence="3">The sequence shown here is derived from an EMBL/GenBank/DDBJ whole genome shotgun (WGS) entry which is preliminary data.</text>
</comment>
<keyword evidence="4" id="KW-1185">Reference proteome</keyword>
<organism evidence="3 4">
    <name type="scientific">Sphingomonas immobilis</name>
    <dbReference type="NCBI Taxonomy" id="3063997"/>
    <lineage>
        <taxon>Bacteria</taxon>
        <taxon>Pseudomonadati</taxon>
        <taxon>Pseudomonadota</taxon>
        <taxon>Alphaproteobacteria</taxon>
        <taxon>Sphingomonadales</taxon>
        <taxon>Sphingomonadaceae</taxon>
        <taxon>Sphingomonas</taxon>
    </lineage>
</organism>
<name>A0ABT8ZUD9_9SPHN</name>
<reference evidence="3" key="1">
    <citation type="submission" date="2023-07" db="EMBL/GenBank/DDBJ databases">
        <authorList>
            <person name="Kim M.K."/>
        </authorList>
    </citation>
    <scope>NUCLEOTIDE SEQUENCE</scope>
    <source>
        <strain evidence="3">CA1-15</strain>
    </source>
</reference>
<evidence type="ECO:0000256" key="1">
    <source>
        <dbReference type="SAM" id="MobiDB-lite"/>
    </source>
</evidence>
<proteinExistence type="predicted"/>
<evidence type="ECO:0000313" key="3">
    <source>
        <dbReference type="EMBL" id="MDO7841186.1"/>
    </source>
</evidence>
<accession>A0ABT8ZUD9</accession>
<feature type="region of interest" description="Disordered" evidence="1">
    <location>
        <begin position="1"/>
        <end position="38"/>
    </location>
</feature>
<feature type="compositionally biased region" description="Basic and acidic residues" evidence="1">
    <location>
        <begin position="22"/>
        <end position="38"/>
    </location>
</feature>
<evidence type="ECO:0008006" key="5">
    <source>
        <dbReference type="Google" id="ProtNLM"/>
    </source>
</evidence>
<keyword evidence="2" id="KW-1133">Transmembrane helix</keyword>
<evidence type="ECO:0000313" key="4">
    <source>
        <dbReference type="Proteomes" id="UP001176468"/>
    </source>
</evidence>
<gene>
    <name evidence="3" type="ORF">Q5H94_02505</name>
</gene>
<sequence>MTTTETTAPAGTPEKAPATTLEKAKDKAVQVLDSTRDSAKESARKTVDAIEANPLGVLVGGVALGVLVGALIPRTRSEAQLLAPVGKRLADTAKGAVLAAKDAGQAELDALGLNKNVARDTAGKLIDGVFKALNTAGSAAASAAKGAKKDA</sequence>
<keyword evidence="2" id="KW-0812">Transmembrane</keyword>
<dbReference type="Proteomes" id="UP001176468">
    <property type="component" value="Unassembled WGS sequence"/>
</dbReference>
<evidence type="ECO:0000256" key="2">
    <source>
        <dbReference type="SAM" id="Phobius"/>
    </source>
</evidence>
<dbReference type="RefSeq" id="WP_304559618.1">
    <property type="nucleotide sequence ID" value="NZ_JAUQSZ010000001.1"/>
</dbReference>
<dbReference type="EMBL" id="JAUQSZ010000001">
    <property type="protein sequence ID" value="MDO7841186.1"/>
    <property type="molecule type" value="Genomic_DNA"/>
</dbReference>
<feature type="compositionally biased region" description="Low complexity" evidence="1">
    <location>
        <begin position="1"/>
        <end position="20"/>
    </location>
</feature>
<keyword evidence="2" id="KW-0472">Membrane</keyword>